<dbReference type="CDD" id="cd13400">
    <property type="entry name" value="LT_IagB-like"/>
    <property type="match status" value="1"/>
</dbReference>
<dbReference type="RefSeq" id="WP_246462638.1">
    <property type="nucleotide sequence ID" value="NZ_CP031518.1"/>
</dbReference>
<dbReference type="InterPro" id="IPR023346">
    <property type="entry name" value="Lysozyme-like_dom_sf"/>
</dbReference>
<sequence>MNKVNARIFGGTLAFSSLLLAVCLLVFMLIPSTAEKKEPEKEIPDFNMLNSMDFTEEYFAEAGFKTEYADDYSPEDDEGLALYRQPQSRPAVEWFYTHVTSNREVALAILENADKNDIPLSLAFALAFVESRFKSNAVNANTNRTIDRGLFQLNSATFPKLTESEFFDPKVSAKYGMSHLRYCMDIAGNEITALAMYNAGASRVKQNKTPQHTLNYVAKISNYRVHLESKFSTEVLAFYSTPGNTALAKK</sequence>
<organism evidence="2 3">
    <name type="scientific">Treponema ruminis</name>
    <dbReference type="NCBI Taxonomy" id="744515"/>
    <lineage>
        <taxon>Bacteria</taxon>
        <taxon>Pseudomonadati</taxon>
        <taxon>Spirochaetota</taxon>
        <taxon>Spirochaetia</taxon>
        <taxon>Spirochaetales</taxon>
        <taxon>Treponemataceae</taxon>
        <taxon>Treponema</taxon>
    </lineage>
</organism>
<keyword evidence="3" id="KW-1185">Reference proteome</keyword>
<protein>
    <recommendedName>
        <fullName evidence="1">Transglycosylase SLT domain-containing protein</fullName>
    </recommendedName>
</protein>
<feature type="domain" description="Transglycosylase SLT" evidence="1">
    <location>
        <begin position="109"/>
        <end position="211"/>
    </location>
</feature>
<name>A0A7W8LM08_9SPIR</name>
<dbReference type="Proteomes" id="UP000518887">
    <property type="component" value="Unassembled WGS sequence"/>
</dbReference>
<evidence type="ECO:0000313" key="3">
    <source>
        <dbReference type="Proteomes" id="UP000518887"/>
    </source>
</evidence>
<gene>
    <name evidence="2" type="ORF">HNP76_001404</name>
</gene>
<evidence type="ECO:0000313" key="2">
    <source>
        <dbReference type="EMBL" id="MBB5226036.1"/>
    </source>
</evidence>
<dbReference type="SUPFAM" id="SSF53955">
    <property type="entry name" value="Lysozyme-like"/>
    <property type="match status" value="1"/>
</dbReference>
<dbReference type="Pfam" id="PF01464">
    <property type="entry name" value="SLT"/>
    <property type="match status" value="1"/>
</dbReference>
<accession>A0A7W8LM08</accession>
<dbReference type="InterPro" id="IPR008258">
    <property type="entry name" value="Transglycosylase_SLT_dom_1"/>
</dbReference>
<reference evidence="2 3" key="1">
    <citation type="submission" date="2020-08" db="EMBL/GenBank/DDBJ databases">
        <title>Genomic Encyclopedia of Type Strains, Phase IV (KMG-IV): sequencing the most valuable type-strain genomes for metagenomic binning, comparative biology and taxonomic classification.</title>
        <authorList>
            <person name="Goeker M."/>
        </authorList>
    </citation>
    <scope>NUCLEOTIDE SEQUENCE [LARGE SCALE GENOMIC DNA]</scope>
    <source>
        <strain evidence="2 3">DSM 103462</strain>
    </source>
</reference>
<dbReference type="AlphaFoldDB" id="A0A7W8LM08"/>
<dbReference type="EMBL" id="JACHFQ010000004">
    <property type="protein sequence ID" value="MBB5226036.1"/>
    <property type="molecule type" value="Genomic_DNA"/>
</dbReference>
<proteinExistence type="predicted"/>
<evidence type="ECO:0000259" key="1">
    <source>
        <dbReference type="Pfam" id="PF01464"/>
    </source>
</evidence>
<comment type="caution">
    <text evidence="2">The sequence shown here is derived from an EMBL/GenBank/DDBJ whole genome shotgun (WGS) entry which is preliminary data.</text>
</comment>
<dbReference type="Gene3D" id="1.10.530.10">
    <property type="match status" value="1"/>
</dbReference>